<keyword evidence="3" id="KW-1185">Reference proteome</keyword>
<dbReference type="AlphaFoldDB" id="A0A917RNY8"/>
<dbReference type="EMBL" id="BMNT01000055">
    <property type="protein sequence ID" value="GGL16742.1"/>
    <property type="molecule type" value="Genomic_DNA"/>
</dbReference>
<organism evidence="2 3">
    <name type="scientific">Sphaerisporangium melleum</name>
    <dbReference type="NCBI Taxonomy" id="321316"/>
    <lineage>
        <taxon>Bacteria</taxon>
        <taxon>Bacillati</taxon>
        <taxon>Actinomycetota</taxon>
        <taxon>Actinomycetes</taxon>
        <taxon>Streptosporangiales</taxon>
        <taxon>Streptosporangiaceae</taxon>
        <taxon>Sphaerisporangium</taxon>
    </lineage>
</organism>
<sequence length="158" mass="17343">MGKEMSAETSRSCSTEHALAEWAPGTGGRWCLPAYLLPVLEELAKGTPDAAACRHLHMSGRTFSRRVAALLEALGARTRFQGGMAAVYRGILPVPAEPRFVTRRGERIWVAEGPRDRLRPSPLRWPPDGDRPLGRVDLEPQPRAGPKGDPQRGSSRKI</sequence>
<protein>
    <submittedName>
        <fullName evidence="2">Uncharacterized protein</fullName>
    </submittedName>
</protein>
<dbReference type="Proteomes" id="UP000645217">
    <property type="component" value="Unassembled WGS sequence"/>
</dbReference>
<accession>A0A917RNY8</accession>
<gene>
    <name evidence="2" type="ORF">GCM10007964_68430</name>
</gene>
<evidence type="ECO:0000256" key="1">
    <source>
        <dbReference type="SAM" id="MobiDB-lite"/>
    </source>
</evidence>
<feature type="compositionally biased region" description="Basic and acidic residues" evidence="1">
    <location>
        <begin position="127"/>
        <end position="140"/>
    </location>
</feature>
<name>A0A917RNY8_9ACTN</name>
<reference evidence="2" key="1">
    <citation type="journal article" date="2014" name="Int. J. Syst. Evol. Microbiol.">
        <title>Complete genome sequence of Corynebacterium casei LMG S-19264T (=DSM 44701T), isolated from a smear-ripened cheese.</title>
        <authorList>
            <consortium name="US DOE Joint Genome Institute (JGI-PGF)"/>
            <person name="Walter F."/>
            <person name="Albersmeier A."/>
            <person name="Kalinowski J."/>
            <person name="Ruckert C."/>
        </authorList>
    </citation>
    <scope>NUCLEOTIDE SEQUENCE</scope>
    <source>
        <strain evidence="2">JCM 13064</strain>
    </source>
</reference>
<proteinExistence type="predicted"/>
<evidence type="ECO:0000313" key="3">
    <source>
        <dbReference type="Proteomes" id="UP000645217"/>
    </source>
</evidence>
<dbReference type="RefSeq" id="WP_189167259.1">
    <property type="nucleotide sequence ID" value="NZ_BMNT01000055.1"/>
</dbReference>
<comment type="caution">
    <text evidence="2">The sequence shown here is derived from an EMBL/GenBank/DDBJ whole genome shotgun (WGS) entry which is preliminary data.</text>
</comment>
<feature type="region of interest" description="Disordered" evidence="1">
    <location>
        <begin position="116"/>
        <end position="158"/>
    </location>
</feature>
<evidence type="ECO:0000313" key="2">
    <source>
        <dbReference type="EMBL" id="GGL16742.1"/>
    </source>
</evidence>
<reference evidence="2" key="2">
    <citation type="submission" date="2020-09" db="EMBL/GenBank/DDBJ databases">
        <authorList>
            <person name="Sun Q."/>
            <person name="Ohkuma M."/>
        </authorList>
    </citation>
    <scope>NUCLEOTIDE SEQUENCE</scope>
    <source>
        <strain evidence="2">JCM 13064</strain>
    </source>
</reference>